<dbReference type="Proteomes" id="UP000197394">
    <property type="component" value="Unassembled WGS sequence"/>
</dbReference>
<evidence type="ECO:0000313" key="2">
    <source>
        <dbReference type="EMBL" id="QTK45507.1"/>
    </source>
</evidence>
<proteinExistence type="predicted"/>
<evidence type="ECO:0000313" key="1">
    <source>
        <dbReference type="EMBL" id="OWK66042.1"/>
    </source>
</evidence>
<dbReference type="Proteomes" id="UP000664966">
    <property type="component" value="Plasmid p1KSK6"/>
</dbReference>
<reference evidence="2" key="2">
    <citation type="submission" date="2021-03" db="EMBL/GenBank/DDBJ databases">
        <title>Complete genome sequencing of Acinetobacter baumannii.</title>
        <authorList>
            <person name="Yadav B."/>
            <person name="Makwana N."/>
            <person name="Kharat A.S."/>
            <person name="Veeraraghavan B."/>
            <person name="Vijayakumar S."/>
            <person name="Priya M."/>
        </authorList>
    </citation>
    <scope>NUCLEOTIDE SEQUENCE</scope>
    <source>
        <strain evidence="2">KSK6</strain>
        <plasmid evidence="2">p1KSK6</plasmid>
    </source>
</reference>
<dbReference type="AlphaFoldDB" id="A0A246A099"/>
<dbReference type="RefSeq" id="WP_045544685.1">
    <property type="nucleotide sequence ID" value="NZ_AP014650.1"/>
</dbReference>
<dbReference type="EMBL" id="CP072271">
    <property type="protein sequence ID" value="QTK45507.1"/>
    <property type="molecule type" value="Genomic_DNA"/>
</dbReference>
<keyword evidence="2" id="KW-0614">Plasmid</keyword>
<accession>A0A246A099</accession>
<name>A0A246A099_ACIBA</name>
<evidence type="ECO:0000313" key="3">
    <source>
        <dbReference type="Proteomes" id="UP000197394"/>
    </source>
</evidence>
<evidence type="ECO:0000313" key="4">
    <source>
        <dbReference type="Proteomes" id="UP000664966"/>
    </source>
</evidence>
<reference evidence="1 3" key="1">
    <citation type="submission" date="2017-05" db="EMBL/GenBank/DDBJ databases">
        <title>Draft genome sequence of MDR A. baumannii AB360.</title>
        <authorList>
            <person name="Wareham D.W."/>
            <person name="Bean D.C."/>
        </authorList>
    </citation>
    <scope>NUCLEOTIDE SEQUENCE [LARGE SCALE GENOMIC DNA]</scope>
    <source>
        <strain evidence="1 3">AB360</strain>
    </source>
</reference>
<organism evidence="1 3">
    <name type="scientific">Acinetobacter baumannii</name>
    <dbReference type="NCBI Taxonomy" id="470"/>
    <lineage>
        <taxon>Bacteria</taxon>
        <taxon>Pseudomonadati</taxon>
        <taxon>Pseudomonadota</taxon>
        <taxon>Gammaproteobacteria</taxon>
        <taxon>Moraxellales</taxon>
        <taxon>Moraxellaceae</taxon>
        <taxon>Acinetobacter</taxon>
        <taxon>Acinetobacter calcoaceticus/baumannii complex</taxon>
    </lineage>
</organism>
<geneLocation type="plasmid" evidence="2 4">
    <name>p1KSK6</name>
</geneLocation>
<dbReference type="EMBL" id="NGKM01000014">
    <property type="protein sequence ID" value="OWK66042.1"/>
    <property type="molecule type" value="Genomic_DNA"/>
</dbReference>
<sequence length="121" mass="13983">MFKSEHVVKEQDLDKLIKENPYTQKIVQHLKDFENIEIGIVLFMGLPVADHDSINKLHLKLHGYIECLLENEMCTQSQCNLLKASLDEIHFNKVKPRSSSTHSNDVYITDEDVRRSGELGF</sequence>
<protein>
    <submittedName>
        <fullName evidence="1">Uncharacterized protein</fullName>
    </submittedName>
</protein>
<gene>
    <name evidence="1" type="ORF">CBE85_13655</name>
    <name evidence="2" type="ORF">J6E47_20215</name>
</gene>